<keyword evidence="2" id="KW-1185">Reference proteome</keyword>
<evidence type="ECO:0000313" key="1">
    <source>
        <dbReference type="EMBL" id="KAK9124848.1"/>
    </source>
</evidence>
<protein>
    <submittedName>
        <fullName evidence="1">Uncharacterized protein</fullName>
    </submittedName>
</protein>
<gene>
    <name evidence="1" type="ORF">Scep_013694</name>
</gene>
<sequence>MSTSSHISVEDFYAFHTIDRELFARLVIDLRRDPGYSMLSLALFLWFNNIGFPDVVVKRGRYPIFVVDVVGEEATIVLRYLETGTLPPSAQPNALENLIPTIRGLMDSRLTFQFLQEQRIRVLNGVSQFMEDVCSRAFVDIVQRLAVIREREAASTSVGHQPFVMPTNFGVRPPVVPPMAPAVPPRYVVVQDPRAPQMEAAPMNESLVAQQERTMFMTFSRGYPVSEAEVRDYFTRNYGDCIDSFHMEEVEATQQALYARVVYRTPAMVTAILAGRENYGDCIDSFHMEEVEATQQALYARVVYHTPAMVTAIISGRESVRFVINGKHVRVKCHPWRPLFLLVMLSFRIDHFHRSSNSTSNPSYSSIVIMSTSSHISVEDFNAFHTIDSEIFARLVIDLRHDPGYSMLSLALFLWFNNIGFPDVVVKLRSLPDVVVDVVGEEVSQGY</sequence>
<dbReference type="Proteomes" id="UP001419268">
    <property type="component" value="Unassembled WGS sequence"/>
</dbReference>
<reference evidence="1 2" key="1">
    <citation type="submission" date="2024-01" db="EMBL/GenBank/DDBJ databases">
        <title>Genome assemblies of Stephania.</title>
        <authorList>
            <person name="Yang L."/>
        </authorList>
    </citation>
    <scope>NUCLEOTIDE SEQUENCE [LARGE SCALE GENOMIC DNA]</scope>
    <source>
        <strain evidence="1">JXDWG</strain>
        <tissue evidence="1">Leaf</tissue>
    </source>
</reference>
<name>A0AAP0J1P9_9MAGN</name>
<dbReference type="PANTHER" id="PTHR33527">
    <property type="entry name" value="OS07G0274300 PROTEIN"/>
    <property type="match status" value="1"/>
</dbReference>
<evidence type="ECO:0000313" key="2">
    <source>
        <dbReference type="Proteomes" id="UP001419268"/>
    </source>
</evidence>
<proteinExistence type="predicted"/>
<organism evidence="1 2">
    <name type="scientific">Stephania cephalantha</name>
    <dbReference type="NCBI Taxonomy" id="152367"/>
    <lineage>
        <taxon>Eukaryota</taxon>
        <taxon>Viridiplantae</taxon>
        <taxon>Streptophyta</taxon>
        <taxon>Embryophyta</taxon>
        <taxon>Tracheophyta</taxon>
        <taxon>Spermatophyta</taxon>
        <taxon>Magnoliopsida</taxon>
        <taxon>Ranunculales</taxon>
        <taxon>Menispermaceae</taxon>
        <taxon>Menispermoideae</taxon>
        <taxon>Cissampelideae</taxon>
        <taxon>Stephania</taxon>
    </lineage>
</organism>
<comment type="caution">
    <text evidence="1">The sequence shown here is derived from an EMBL/GenBank/DDBJ whole genome shotgun (WGS) entry which is preliminary data.</text>
</comment>
<dbReference type="EMBL" id="JBBNAG010000006">
    <property type="protein sequence ID" value="KAK9124848.1"/>
    <property type="molecule type" value="Genomic_DNA"/>
</dbReference>
<dbReference type="AlphaFoldDB" id="A0AAP0J1P9"/>
<dbReference type="PANTHER" id="PTHR33527:SF14">
    <property type="entry name" value="OS07G0274300 PROTEIN"/>
    <property type="match status" value="1"/>
</dbReference>
<accession>A0AAP0J1P9</accession>